<proteinExistence type="predicted"/>
<organism evidence="1 2">
    <name type="scientific">Gracilimonas mengyeensis</name>
    <dbReference type="NCBI Taxonomy" id="1302730"/>
    <lineage>
        <taxon>Bacteria</taxon>
        <taxon>Pseudomonadati</taxon>
        <taxon>Balneolota</taxon>
        <taxon>Balneolia</taxon>
        <taxon>Balneolales</taxon>
        <taxon>Balneolaceae</taxon>
        <taxon>Gracilimonas</taxon>
    </lineage>
</organism>
<evidence type="ECO:0000313" key="2">
    <source>
        <dbReference type="Proteomes" id="UP000317557"/>
    </source>
</evidence>
<dbReference type="RefSeq" id="WP_142454104.1">
    <property type="nucleotide sequence ID" value="NZ_FXTP01000006.1"/>
</dbReference>
<protein>
    <submittedName>
        <fullName evidence="1">Uncharacterized protein</fullName>
    </submittedName>
</protein>
<evidence type="ECO:0000313" key="1">
    <source>
        <dbReference type="EMBL" id="SMO61797.1"/>
    </source>
</evidence>
<keyword evidence="2" id="KW-1185">Reference proteome</keyword>
<dbReference type="EMBL" id="FXTP01000006">
    <property type="protein sequence ID" value="SMO61797.1"/>
    <property type="molecule type" value="Genomic_DNA"/>
</dbReference>
<reference evidence="1 2" key="1">
    <citation type="submission" date="2017-05" db="EMBL/GenBank/DDBJ databases">
        <authorList>
            <person name="Varghese N."/>
            <person name="Submissions S."/>
        </authorList>
    </citation>
    <scope>NUCLEOTIDE SEQUENCE [LARGE SCALE GENOMIC DNA]</scope>
    <source>
        <strain evidence="1 2">DSM 21985</strain>
    </source>
</reference>
<sequence length="72" mass="8214">MESKRLVPMNVHHGGMKDLRDALYLIAREIESGFLAMDAIPGEDYTRKDLMKMALDFAISGEEYSIETTVYE</sequence>
<gene>
    <name evidence="1" type="ORF">SAMN06265219_10673</name>
</gene>
<accession>A0A521CQR4</accession>
<name>A0A521CQR4_9BACT</name>
<dbReference type="OrthoDB" id="5569768at2"/>
<dbReference type="AlphaFoldDB" id="A0A521CQR4"/>
<dbReference type="Proteomes" id="UP000317557">
    <property type="component" value="Unassembled WGS sequence"/>
</dbReference>